<name>A0ABX9GQ55_9MICO</name>
<evidence type="ECO:0000313" key="2">
    <source>
        <dbReference type="EMBL" id="RBP63487.1"/>
    </source>
</evidence>
<comment type="caution">
    <text evidence="2">The sequence shown here is derived from an EMBL/GenBank/DDBJ whole genome shotgun (WGS) entry which is preliminary data.</text>
</comment>
<keyword evidence="3" id="KW-1185">Reference proteome</keyword>
<dbReference type="Proteomes" id="UP000253492">
    <property type="component" value="Unassembled WGS sequence"/>
</dbReference>
<gene>
    <name evidence="2" type="ORF">DFO66_110112</name>
</gene>
<reference evidence="2 3" key="1">
    <citation type="submission" date="2018-06" db="EMBL/GenBank/DDBJ databases">
        <title>Freshwater and sediment microbial communities from various areas in North America, analyzing microbe dynamics in response to fracking.</title>
        <authorList>
            <person name="Lamendella R."/>
        </authorList>
    </citation>
    <scope>NUCLEOTIDE SEQUENCE [LARGE SCALE GENOMIC DNA]</scope>
    <source>
        <strain evidence="2 3">2b_TX</strain>
    </source>
</reference>
<feature type="region of interest" description="Disordered" evidence="1">
    <location>
        <begin position="1"/>
        <end position="26"/>
    </location>
</feature>
<evidence type="ECO:0000256" key="1">
    <source>
        <dbReference type="SAM" id="MobiDB-lite"/>
    </source>
</evidence>
<sequence>MKNTKRGGAEASAASPTRISSLPPGS</sequence>
<feature type="non-terminal residue" evidence="2">
    <location>
        <position position="26"/>
    </location>
</feature>
<evidence type="ECO:0000313" key="3">
    <source>
        <dbReference type="Proteomes" id="UP000253492"/>
    </source>
</evidence>
<proteinExistence type="predicted"/>
<organism evidence="2 3">
    <name type="scientific">Brevibacterium sanguinis</name>
    <dbReference type="NCBI Taxonomy" id="232444"/>
    <lineage>
        <taxon>Bacteria</taxon>
        <taxon>Bacillati</taxon>
        <taxon>Actinomycetota</taxon>
        <taxon>Actinomycetes</taxon>
        <taxon>Micrococcales</taxon>
        <taxon>Brevibacteriaceae</taxon>
        <taxon>Brevibacterium</taxon>
    </lineage>
</organism>
<accession>A0ABX9GQ55</accession>
<dbReference type="EMBL" id="QNRZ01000010">
    <property type="protein sequence ID" value="RBP63487.1"/>
    <property type="molecule type" value="Genomic_DNA"/>
</dbReference>
<protein>
    <submittedName>
        <fullName evidence="2">Uncharacterized protein</fullName>
    </submittedName>
</protein>